<gene>
    <name evidence="1" type="ORF">C5F47_05925</name>
</gene>
<dbReference type="EMBL" id="CP026993">
    <property type="protein sequence ID" value="QLH03119.1"/>
    <property type="molecule type" value="Genomic_DNA"/>
</dbReference>
<protein>
    <submittedName>
        <fullName evidence="1">Uncharacterized protein</fullName>
    </submittedName>
</protein>
<name>A0A7D5R2Q8_9ARCH</name>
<accession>A0A7D5R2Q8</accession>
<proteinExistence type="predicted"/>
<keyword evidence="2" id="KW-1185">Reference proteome</keyword>
<dbReference type="AlphaFoldDB" id="A0A7D5R2Q8"/>
<reference evidence="1 2" key="1">
    <citation type="submission" date="2018-02" db="EMBL/GenBank/DDBJ databases">
        <title>Complete genome of Nitrosopumilus cobalaminigenes HCA1.</title>
        <authorList>
            <person name="Qin W."/>
            <person name="Zheng Y."/>
            <person name="Stahl D.A."/>
        </authorList>
    </citation>
    <scope>NUCLEOTIDE SEQUENCE [LARGE SCALE GENOMIC DNA]</scope>
    <source>
        <strain evidence="1 2">HCA1</strain>
    </source>
</reference>
<evidence type="ECO:0000313" key="1">
    <source>
        <dbReference type="EMBL" id="QLH03119.1"/>
    </source>
</evidence>
<evidence type="ECO:0000313" key="2">
    <source>
        <dbReference type="Proteomes" id="UP000509771"/>
    </source>
</evidence>
<sequence>MPDESCRNCGGNLSENTKCSQCFKPTSMICNHCEKCTQVQFHSFCMSYQTNQTNAVPTIESGNYSMVVAMA</sequence>
<organism evidence="1 2">
    <name type="scientific">Nitrosopumilus cobalaminigenes</name>
    <dbReference type="NCBI Taxonomy" id="1470066"/>
    <lineage>
        <taxon>Archaea</taxon>
        <taxon>Nitrososphaerota</taxon>
        <taxon>Nitrososphaeria</taxon>
        <taxon>Nitrosopumilales</taxon>
        <taxon>Nitrosopumilaceae</taxon>
        <taxon>Nitrosopumilus</taxon>
    </lineage>
</organism>
<dbReference type="Proteomes" id="UP000509771">
    <property type="component" value="Chromosome"/>
</dbReference>
<dbReference type="KEGG" id="ncl:C5F47_05925"/>